<dbReference type="GO" id="GO:0015768">
    <property type="term" value="P:maltose transport"/>
    <property type="evidence" value="ECO:0007669"/>
    <property type="project" value="TreeGrafter"/>
</dbReference>
<dbReference type="GO" id="GO:0055052">
    <property type="term" value="C:ATP-binding cassette (ABC) transporter complex, substrate-binding subunit-containing"/>
    <property type="evidence" value="ECO:0007669"/>
    <property type="project" value="TreeGrafter"/>
</dbReference>
<evidence type="ECO:0000256" key="5">
    <source>
        <dbReference type="SAM" id="SignalP"/>
    </source>
</evidence>
<feature type="signal peptide" evidence="5">
    <location>
        <begin position="1"/>
        <end position="20"/>
    </location>
</feature>
<dbReference type="EMBL" id="VUMT01000007">
    <property type="protein sequence ID" value="MSS63417.1"/>
    <property type="molecule type" value="Genomic_DNA"/>
</dbReference>
<feature type="compositionally biased region" description="Polar residues" evidence="4">
    <location>
        <begin position="23"/>
        <end position="37"/>
    </location>
</feature>
<sequence>MRKKLLAMMLATTLAVTSFTGCGSTKNEGTTTSSEAGKTTDSKKQAEPQYASDAKLKVWASQEDQKYVKKVIENFKADNEVAKDWAIETSVVSSADAKSEVLKDPAAAADLFEFASDQIVELKDAGVLYRVTRNKDQIIENDIEGAIEAGTIDGELYGYPTSSNSYFMYYDKSKYTEDEVKNLNTMLEKDLGKGVTNFSMDLDNGWYTASFFFGAGCKLFGDDGMDPTKCDFNNKQGVLIGDYLLDLTANKKVKNHDDALLLAGFKEGSLAASITGTWNAKAIKKSLGDNFGVAVVPTITLEDGQEISPSTIVNYNLIGVNAQTKYPAEAMLFAEYLSNEQSQKLKFEMREAAPTNKKLAEDQELLASSPAIATLSEQVKTSTNQPSIAQMGNFWSPMEAFGQDCIAKVVTKDNMQQKLDEMVKNILTKLGE</sequence>
<reference evidence="6 7" key="1">
    <citation type="submission" date="2019-08" db="EMBL/GenBank/DDBJ databases">
        <title>In-depth cultivation of the pig gut microbiome towards novel bacterial diversity and tailored functional studies.</title>
        <authorList>
            <person name="Wylensek D."/>
            <person name="Hitch T.C.A."/>
            <person name="Clavel T."/>
        </authorList>
    </citation>
    <scope>NUCLEOTIDE SEQUENCE [LARGE SCALE GENOMIC DNA]</scope>
    <source>
        <strain evidence="6 7">WCA-693-APC-MOT-I</strain>
    </source>
</reference>
<dbReference type="GO" id="GO:0042956">
    <property type="term" value="P:maltodextrin transmembrane transport"/>
    <property type="evidence" value="ECO:0007669"/>
    <property type="project" value="TreeGrafter"/>
</dbReference>
<dbReference type="PANTHER" id="PTHR30061:SF50">
    <property type="entry name" value="MALTOSE_MALTODEXTRIN-BINDING PERIPLASMIC PROTEIN"/>
    <property type="match status" value="1"/>
</dbReference>
<dbReference type="InterPro" id="IPR006059">
    <property type="entry name" value="SBP"/>
</dbReference>
<evidence type="ECO:0000313" key="7">
    <source>
        <dbReference type="Proteomes" id="UP000482209"/>
    </source>
</evidence>
<keyword evidence="7" id="KW-1185">Reference proteome</keyword>
<dbReference type="SUPFAM" id="SSF53850">
    <property type="entry name" value="Periplasmic binding protein-like II"/>
    <property type="match status" value="1"/>
</dbReference>
<dbReference type="Pfam" id="PF13416">
    <property type="entry name" value="SBP_bac_8"/>
    <property type="match status" value="1"/>
</dbReference>
<organism evidence="6 7">
    <name type="scientific">Velocimicrobium porci</name>
    <dbReference type="NCBI Taxonomy" id="2606634"/>
    <lineage>
        <taxon>Bacteria</taxon>
        <taxon>Bacillati</taxon>
        <taxon>Bacillota</taxon>
        <taxon>Clostridia</taxon>
        <taxon>Lachnospirales</taxon>
        <taxon>Lachnospiraceae</taxon>
        <taxon>Velocimicrobium</taxon>
    </lineage>
</organism>
<proteinExistence type="inferred from homology"/>
<name>A0A6L5XY14_9FIRM</name>
<feature type="region of interest" description="Disordered" evidence="4">
    <location>
        <begin position="23"/>
        <end position="48"/>
    </location>
</feature>
<dbReference type="RefSeq" id="WP_154518710.1">
    <property type="nucleotide sequence ID" value="NZ_VUMT01000007.1"/>
</dbReference>
<comment type="similarity">
    <text evidence="1">Belongs to the bacterial solute-binding protein 1 family.</text>
</comment>
<keyword evidence="2" id="KW-0813">Transport</keyword>
<dbReference type="Gene3D" id="3.40.190.10">
    <property type="entry name" value="Periplasmic binding protein-like II"/>
    <property type="match status" value="2"/>
</dbReference>
<gene>
    <name evidence="6" type="ORF">FYJ58_05940</name>
</gene>
<dbReference type="GO" id="GO:1901982">
    <property type="term" value="F:maltose binding"/>
    <property type="evidence" value="ECO:0007669"/>
    <property type="project" value="TreeGrafter"/>
</dbReference>
<evidence type="ECO:0000256" key="2">
    <source>
        <dbReference type="ARBA" id="ARBA00022448"/>
    </source>
</evidence>
<feature type="chain" id="PRO_5038799160" evidence="5">
    <location>
        <begin position="21"/>
        <end position="432"/>
    </location>
</feature>
<dbReference type="AlphaFoldDB" id="A0A6L5XY14"/>
<keyword evidence="3 5" id="KW-0732">Signal</keyword>
<evidence type="ECO:0000256" key="1">
    <source>
        <dbReference type="ARBA" id="ARBA00008520"/>
    </source>
</evidence>
<evidence type="ECO:0000313" key="6">
    <source>
        <dbReference type="EMBL" id="MSS63417.1"/>
    </source>
</evidence>
<protein>
    <submittedName>
        <fullName evidence="6">Extracellular solute-binding protein</fullName>
    </submittedName>
</protein>
<evidence type="ECO:0000256" key="3">
    <source>
        <dbReference type="ARBA" id="ARBA00022729"/>
    </source>
</evidence>
<comment type="caution">
    <text evidence="6">The sequence shown here is derived from an EMBL/GenBank/DDBJ whole genome shotgun (WGS) entry which is preliminary data.</text>
</comment>
<evidence type="ECO:0000256" key="4">
    <source>
        <dbReference type="SAM" id="MobiDB-lite"/>
    </source>
</evidence>
<dbReference type="PANTHER" id="PTHR30061">
    <property type="entry name" value="MALTOSE-BINDING PERIPLASMIC PROTEIN"/>
    <property type="match status" value="1"/>
</dbReference>
<accession>A0A6L5XY14</accession>
<dbReference type="PROSITE" id="PS51257">
    <property type="entry name" value="PROKAR_LIPOPROTEIN"/>
    <property type="match status" value="1"/>
</dbReference>
<dbReference type="Proteomes" id="UP000482209">
    <property type="component" value="Unassembled WGS sequence"/>
</dbReference>